<dbReference type="Pfam" id="PF00440">
    <property type="entry name" value="TetR_N"/>
    <property type="match status" value="1"/>
</dbReference>
<feature type="DNA-binding region" description="H-T-H motif" evidence="2">
    <location>
        <begin position="39"/>
        <end position="58"/>
    </location>
</feature>
<dbReference type="InterPro" id="IPR023772">
    <property type="entry name" value="DNA-bd_HTH_TetR-type_CS"/>
</dbReference>
<dbReference type="InterPro" id="IPR009057">
    <property type="entry name" value="Homeodomain-like_sf"/>
</dbReference>
<proteinExistence type="predicted"/>
<dbReference type="SUPFAM" id="SSF46689">
    <property type="entry name" value="Homeodomain-like"/>
    <property type="match status" value="1"/>
</dbReference>
<evidence type="ECO:0000259" key="3">
    <source>
        <dbReference type="PROSITE" id="PS50977"/>
    </source>
</evidence>
<dbReference type="PANTHER" id="PTHR30055:SF148">
    <property type="entry name" value="TETR-FAMILY TRANSCRIPTIONAL REGULATOR"/>
    <property type="match status" value="1"/>
</dbReference>
<dbReference type="InterPro" id="IPR050109">
    <property type="entry name" value="HTH-type_TetR-like_transc_reg"/>
</dbReference>
<dbReference type="PROSITE" id="PS01081">
    <property type="entry name" value="HTH_TETR_1"/>
    <property type="match status" value="1"/>
</dbReference>
<dbReference type="PANTHER" id="PTHR30055">
    <property type="entry name" value="HTH-TYPE TRANSCRIPTIONAL REGULATOR RUTR"/>
    <property type="match status" value="1"/>
</dbReference>
<dbReference type="PRINTS" id="PR00455">
    <property type="entry name" value="HTHTETR"/>
</dbReference>
<evidence type="ECO:0000313" key="5">
    <source>
        <dbReference type="Proteomes" id="UP000741863"/>
    </source>
</evidence>
<evidence type="ECO:0000256" key="2">
    <source>
        <dbReference type="PROSITE-ProRule" id="PRU00335"/>
    </source>
</evidence>
<organism evidence="4 5">
    <name type="scientific">Geomicrobium sediminis</name>
    <dbReference type="NCBI Taxonomy" id="1347788"/>
    <lineage>
        <taxon>Bacteria</taxon>
        <taxon>Bacillati</taxon>
        <taxon>Bacillota</taxon>
        <taxon>Bacilli</taxon>
        <taxon>Bacillales</taxon>
        <taxon>Geomicrobium</taxon>
    </lineage>
</organism>
<protein>
    <submittedName>
        <fullName evidence="4">AcrR family transcriptional regulator</fullName>
    </submittedName>
</protein>
<dbReference type="Proteomes" id="UP000741863">
    <property type="component" value="Unassembled WGS sequence"/>
</dbReference>
<dbReference type="InterPro" id="IPR001647">
    <property type="entry name" value="HTH_TetR"/>
</dbReference>
<dbReference type="Gene3D" id="1.10.357.10">
    <property type="entry name" value="Tetracycline Repressor, domain 2"/>
    <property type="match status" value="1"/>
</dbReference>
<comment type="caution">
    <text evidence="4">The sequence shown here is derived from an EMBL/GenBank/DDBJ whole genome shotgun (WGS) entry which is preliminary data.</text>
</comment>
<keyword evidence="5" id="KW-1185">Reference proteome</keyword>
<reference evidence="4 5" key="1">
    <citation type="submission" date="2021-01" db="EMBL/GenBank/DDBJ databases">
        <title>Genomic Encyclopedia of Type Strains, Phase IV (KMG-IV): sequencing the most valuable type-strain genomes for metagenomic binning, comparative biology and taxonomic classification.</title>
        <authorList>
            <person name="Goeker M."/>
        </authorList>
    </citation>
    <scope>NUCLEOTIDE SEQUENCE [LARGE SCALE GENOMIC DNA]</scope>
    <source>
        <strain evidence="4 5">DSM 25540</strain>
    </source>
</reference>
<accession>A0ABS2P9E8</accession>
<gene>
    <name evidence="4" type="ORF">JOD17_001121</name>
</gene>
<sequence length="201" mass="23063">MSMDEQVVKKGRPLDESRNQVILDSTLELIAEHGYEAVTMDHIAKAAGVGKATIYRRWKSKQELVVEAISSIKSFEGILEEVDETNGLEEQIKQLLLSSFWSEDPIHQRAMAAIGAVLANHKELEYRLQQDYYRKYRLVFFAILDPYVYPERTVGLETLDLIADIGPSMVYYRAVVTKKPIDEPFIEQIVKKMIMPLLVNE</sequence>
<keyword evidence="1 2" id="KW-0238">DNA-binding</keyword>
<evidence type="ECO:0000256" key="1">
    <source>
        <dbReference type="ARBA" id="ARBA00023125"/>
    </source>
</evidence>
<name>A0ABS2P9E8_9BACL</name>
<dbReference type="EMBL" id="JAFBEC010000002">
    <property type="protein sequence ID" value="MBM7632029.1"/>
    <property type="molecule type" value="Genomic_DNA"/>
</dbReference>
<evidence type="ECO:0000313" key="4">
    <source>
        <dbReference type="EMBL" id="MBM7632029.1"/>
    </source>
</evidence>
<dbReference type="PROSITE" id="PS50977">
    <property type="entry name" value="HTH_TETR_2"/>
    <property type="match status" value="1"/>
</dbReference>
<feature type="domain" description="HTH tetR-type" evidence="3">
    <location>
        <begin position="16"/>
        <end position="76"/>
    </location>
</feature>